<accession>A0A0B6YWZ6</accession>
<sequence>LAKMGHNVWLAVPPALDKIKPESYPGVTIIKYSNFWEFSDETGISRLEETVRHAVISNTDPNWDWVWEYADTVSE</sequence>
<reference evidence="1" key="1">
    <citation type="submission" date="2014-12" db="EMBL/GenBank/DDBJ databases">
        <title>Insight into the proteome of Arion vulgaris.</title>
        <authorList>
            <person name="Aradska J."/>
            <person name="Bulat T."/>
            <person name="Smidak R."/>
            <person name="Sarate P."/>
            <person name="Gangsoo J."/>
            <person name="Sialana F."/>
            <person name="Bilban M."/>
            <person name="Lubec G."/>
        </authorList>
    </citation>
    <scope>NUCLEOTIDE SEQUENCE</scope>
    <source>
        <tissue evidence="1">Skin</tissue>
    </source>
</reference>
<proteinExistence type="predicted"/>
<dbReference type="AlphaFoldDB" id="A0A0B6YWZ6"/>
<name>A0A0B6YWZ6_9EUPU</name>
<feature type="non-terminal residue" evidence="1">
    <location>
        <position position="1"/>
    </location>
</feature>
<dbReference type="EMBL" id="HACG01013883">
    <property type="protein sequence ID" value="CEK60748.1"/>
    <property type="molecule type" value="Transcribed_RNA"/>
</dbReference>
<gene>
    <name evidence="1" type="primary">ORF40284</name>
</gene>
<protein>
    <submittedName>
        <fullName evidence="1">Uncharacterized protein</fullName>
    </submittedName>
</protein>
<organism evidence="1">
    <name type="scientific">Arion vulgaris</name>
    <dbReference type="NCBI Taxonomy" id="1028688"/>
    <lineage>
        <taxon>Eukaryota</taxon>
        <taxon>Metazoa</taxon>
        <taxon>Spiralia</taxon>
        <taxon>Lophotrochozoa</taxon>
        <taxon>Mollusca</taxon>
        <taxon>Gastropoda</taxon>
        <taxon>Heterobranchia</taxon>
        <taxon>Euthyneura</taxon>
        <taxon>Panpulmonata</taxon>
        <taxon>Eupulmonata</taxon>
        <taxon>Stylommatophora</taxon>
        <taxon>Helicina</taxon>
        <taxon>Arionoidea</taxon>
        <taxon>Arionidae</taxon>
        <taxon>Arion</taxon>
    </lineage>
</organism>
<evidence type="ECO:0000313" key="1">
    <source>
        <dbReference type="EMBL" id="CEK60748.1"/>
    </source>
</evidence>
<feature type="non-terminal residue" evidence="1">
    <location>
        <position position="75"/>
    </location>
</feature>